<dbReference type="AlphaFoldDB" id="A0A7T3RF10"/>
<dbReference type="InterPro" id="IPR036291">
    <property type="entry name" value="NAD(P)-bd_dom_sf"/>
</dbReference>
<dbReference type="RefSeq" id="WP_198443379.1">
    <property type="nucleotide sequence ID" value="NZ_CBCSHE010000002.1"/>
</dbReference>
<dbReference type="GO" id="GO:0008977">
    <property type="term" value="F:prephenate dehydrogenase (NAD+) activity"/>
    <property type="evidence" value="ECO:0007669"/>
    <property type="project" value="InterPro"/>
</dbReference>
<evidence type="ECO:0000256" key="1">
    <source>
        <dbReference type="ARBA" id="ARBA00023002"/>
    </source>
</evidence>
<keyword evidence="4" id="KW-1185">Reference proteome</keyword>
<keyword evidence="1" id="KW-0560">Oxidoreductase</keyword>
<name>A0A7T3RF10_9SPIR</name>
<organism evidence="3 4">
    <name type="scientific">Treponema peruense</name>
    <dbReference type="NCBI Taxonomy" id="2787628"/>
    <lineage>
        <taxon>Bacteria</taxon>
        <taxon>Pseudomonadati</taxon>
        <taxon>Spirochaetota</taxon>
        <taxon>Spirochaetia</taxon>
        <taxon>Spirochaetales</taxon>
        <taxon>Treponemataceae</taxon>
        <taxon>Treponema</taxon>
    </lineage>
</organism>
<evidence type="ECO:0000313" key="4">
    <source>
        <dbReference type="Proteomes" id="UP000595224"/>
    </source>
</evidence>
<dbReference type="GO" id="GO:0004665">
    <property type="term" value="F:prephenate dehydrogenase (NADP+) activity"/>
    <property type="evidence" value="ECO:0007669"/>
    <property type="project" value="InterPro"/>
</dbReference>
<dbReference type="Gene3D" id="3.40.50.720">
    <property type="entry name" value="NAD(P)-binding Rossmann-like Domain"/>
    <property type="match status" value="1"/>
</dbReference>
<dbReference type="GO" id="GO:0006571">
    <property type="term" value="P:tyrosine biosynthetic process"/>
    <property type="evidence" value="ECO:0007669"/>
    <property type="project" value="InterPro"/>
</dbReference>
<dbReference type="PANTHER" id="PTHR21363:SF0">
    <property type="entry name" value="PREPHENATE DEHYDROGENASE [NADP(+)]"/>
    <property type="match status" value="1"/>
</dbReference>
<evidence type="ECO:0000259" key="2">
    <source>
        <dbReference type="PROSITE" id="PS51176"/>
    </source>
</evidence>
<dbReference type="GO" id="GO:0070403">
    <property type="term" value="F:NAD+ binding"/>
    <property type="evidence" value="ECO:0007669"/>
    <property type="project" value="InterPro"/>
</dbReference>
<dbReference type="InterPro" id="IPR008927">
    <property type="entry name" value="6-PGluconate_DH-like_C_sf"/>
</dbReference>
<dbReference type="Pfam" id="PF20463">
    <property type="entry name" value="PDH_C"/>
    <property type="match status" value="1"/>
</dbReference>
<dbReference type="InterPro" id="IPR050812">
    <property type="entry name" value="Preph/Arog_dehydrog"/>
</dbReference>
<dbReference type="PROSITE" id="PS51176">
    <property type="entry name" value="PDH_ADH"/>
    <property type="match status" value="1"/>
</dbReference>
<dbReference type="KEGG" id="tper:IWA51_04375"/>
<dbReference type="InterPro" id="IPR046826">
    <property type="entry name" value="PDH_N"/>
</dbReference>
<dbReference type="SUPFAM" id="SSF48179">
    <property type="entry name" value="6-phosphogluconate dehydrogenase C-terminal domain-like"/>
    <property type="match status" value="1"/>
</dbReference>
<proteinExistence type="predicted"/>
<dbReference type="InterPro" id="IPR003099">
    <property type="entry name" value="Prephen_DH"/>
</dbReference>
<dbReference type="Gene3D" id="1.10.3660.10">
    <property type="entry name" value="6-phosphogluconate dehydrogenase C-terminal like domain"/>
    <property type="match status" value="1"/>
</dbReference>
<reference evidence="3 4" key="1">
    <citation type="submission" date="2020-11" db="EMBL/GenBank/DDBJ databases">
        <title>Treponema Peruensis nv. sp., first commensal Treponema isolated from human feces.</title>
        <authorList>
            <person name="Belkhou C."/>
            <person name="Raes J."/>
        </authorList>
    </citation>
    <scope>NUCLEOTIDE SEQUENCE [LARGE SCALE GENOMIC DNA]</scope>
    <source>
        <strain evidence="3 4">RCC2812</strain>
    </source>
</reference>
<protein>
    <submittedName>
        <fullName evidence="3">Prephenate dehydrogenase</fullName>
    </submittedName>
</protein>
<evidence type="ECO:0000313" key="3">
    <source>
        <dbReference type="EMBL" id="QQA01849.1"/>
    </source>
</evidence>
<dbReference type="Proteomes" id="UP000595224">
    <property type="component" value="Chromosome"/>
</dbReference>
<dbReference type="SUPFAM" id="SSF51735">
    <property type="entry name" value="NAD(P)-binding Rossmann-fold domains"/>
    <property type="match status" value="1"/>
</dbReference>
<feature type="domain" description="Prephenate/arogenate dehydrogenase" evidence="2">
    <location>
        <begin position="7"/>
        <end position="298"/>
    </location>
</feature>
<dbReference type="EMBL" id="CP064936">
    <property type="protein sequence ID" value="QQA01849.1"/>
    <property type="molecule type" value="Genomic_DNA"/>
</dbReference>
<dbReference type="InterPro" id="IPR046825">
    <property type="entry name" value="PDH_C"/>
</dbReference>
<accession>A0A7T3RF10</accession>
<dbReference type="Pfam" id="PF02153">
    <property type="entry name" value="PDH_N"/>
    <property type="match status" value="1"/>
</dbReference>
<gene>
    <name evidence="3" type="ORF">IWA51_04375</name>
</gene>
<sequence length="299" mass="32489">MKKLGCLTYGIVGLGLMGGSIAKSIRENVLDVQGATGKILGADRNAAALELSLEQHIVDETFCMEKVDVMLSECDFVFVCLYPHATLDFLCTHSAAFKSGSIVTDISGVKALLFENIEKFSREDVDFIPGHPMAGSEKEGFVNSSGGIFKNHNYIIMPVAGVKKENLELFKLLVSTMGFTRIVETDSVTHDSKIAFTSQLCHVIASALVDSAEDTGVTAFGGGSFEDLTRIAMINAPLWTELFLANKKELLAHISSFESSLSKLKNFIQNGDAASLEKTLTEVREKRISMGRIDSVYKA</sequence>
<dbReference type="PANTHER" id="PTHR21363">
    <property type="entry name" value="PREPHENATE DEHYDROGENASE"/>
    <property type="match status" value="1"/>
</dbReference>